<dbReference type="InterPro" id="IPR051463">
    <property type="entry name" value="Peptidase_U62_metallo"/>
</dbReference>
<dbReference type="InterPro" id="IPR025502">
    <property type="entry name" value="TldD"/>
</dbReference>
<dbReference type="Gene3D" id="3.30.2290.10">
    <property type="entry name" value="PmbA/TldD superfamily"/>
    <property type="match status" value="1"/>
</dbReference>
<dbReference type="AlphaFoldDB" id="A0A561CBD3"/>
<protein>
    <submittedName>
        <fullName evidence="8">Microcin-processing peptidase 2</fullName>
    </submittedName>
</protein>
<dbReference type="InterPro" id="IPR036059">
    <property type="entry name" value="TldD/PmbA_sf"/>
</dbReference>
<dbReference type="SUPFAM" id="SSF111283">
    <property type="entry name" value="Putative modulator of DNA gyrase, PmbA/TldD"/>
    <property type="match status" value="1"/>
</dbReference>
<dbReference type="Proteomes" id="UP000319722">
    <property type="component" value="Unassembled WGS sequence"/>
</dbReference>
<keyword evidence="4" id="KW-0482">Metalloprotease</keyword>
<proteinExistence type="inferred from homology"/>
<dbReference type="PANTHER" id="PTHR30624">
    <property type="entry name" value="UNCHARACTERIZED PROTEIN TLDD AND PMBA"/>
    <property type="match status" value="1"/>
</dbReference>
<dbReference type="InterPro" id="IPR002510">
    <property type="entry name" value="Metalloprtase-TldD/E_N"/>
</dbReference>
<dbReference type="Pfam" id="PF19289">
    <property type="entry name" value="PmbA_TldD_3rd"/>
    <property type="match status" value="1"/>
</dbReference>
<dbReference type="RefSeq" id="WP_145740688.1">
    <property type="nucleotide sequence ID" value="NZ_VIVL01000002.1"/>
</dbReference>
<evidence type="ECO:0000256" key="3">
    <source>
        <dbReference type="ARBA" id="ARBA00022801"/>
    </source>
</evidence>
<comment type="similarity">
    <text evidence="1">Belongs to the peptidase U62 family.</text>
</comment>
<dbReference type="EMBL" id="VIVL01000002">
    <property type="protein sequence ID" value="TWD88364.1"/>
    <property type="molecule type" value="Genomic_DNA"/>
</dbReference>
<dbReference type="InterPro" id="IPR045569">
    <property type="entry name" value="Metalloprtase-TldD/E_C"/>
</dbReference>
<evidence type="ECO:0000256" key="1">
    <source>
        <dbReference type="ARBA" id="ARBA00005836"/>
    </source>
</evidence>
<reference evidence="8 9" key="1">
    <citation type="submission" date="2019-06" db="EMBL/GenBank/DDBJ databases">
        <title>Sorghum-associated microbial communities from plants grown in Nebraska, USA.</title>
        <authorList>
            <person name="Schachtman D."/>
        </authorList>
    </citation>
    <scope>NUCLEOTIDE SEQUENCE [LARGE SCALE GENOMIC DNA]</scope>
    <source>
        <strain evidence="8 9">T529</strain>
    </source>
</reference>
<organism evidence="8 9">
    <name type="scientific">Variovorax beijingensis</name>
    <dbReference type="NCBI Taxonomy" id="2496117"/>
    <lineage>
        <taxon>Bacteria</taxon>
        <taxon>Pseudomonadati</taxon>
        <taxon>Pseudomonadota</taxon>
        <taxon>Betaproteobacteria</taxon>
        <taxon>Burkholderiales</taxon>
        <taxon>Comamonadaceae</taxon>
        <taxon>Variovorax</taxon>
    </lineage>
</organism>
<name>A0A561CBD3_9BURK</name>
<sequence length="486" mass="51381">MISREPTIERLATAQKLLLTPFGLDESHLGKALAEITAHRVDDADLYFQYTRSEGWSLEEGIVKTGSFSIDQGVGVRAVSGEKTAFAYSDDISEASLLDAARTVRSISSAGRTGRVKTATRKIASSRSLYNGIDPISTLDSTAKVKLLERVEKLARSRDPRVAQVMAGLASEYDVVLVARADGTLAADVRPLVRLSVTVIAEQNGRREVGSGGGGGRFGLAYFNDAQIAEYVDQAVKAALTNLDARPAPAGEMTVVLGSGWPGILLHEAIGHGLEGDFNRKGSSAFSGRIGQRVAAKGVTVLDDGTIADRRGSLNVDDEGNASQRNVLIEDGILKGYIQDSLNARLMKVKTTGNGRRESYAHVPMPRMTNTYMLGGDKDPKEIVASIKKGLYATNFGGGQVDITSGKFVFSASEAFWVENGKIQYPVKGATIVGNGPDALTRVTMIGNDMALDSGVGTCGKEGQSVPVGVGQPTLRIDGLTVGGTA</sequence>
<feature type="domain" description="Metalloprotease TldD/E N-terminal" evidence="5">
    <location>
        <begin position="44"/>
        <end position="107"/>
    </location>
</feature>
<evidence type="ECO:0000259" key="5">
    <source>
        <dbReference type="Pfam" id="PF01523"/>
    </source>
</evidence>
<accession>A0A561CBD3</accession>
<feature type="domain" description="Metalloprotease TldD/E central" evidence="7">
    <location>
        <begin position="135"/>
        <end position="243"/>
    </location>
</feature>
<keyword evidence="3" id="KW-0378">Hydrolase</keyword>
<evidence type="ECO:0000259" key="6">
    <source>
        <dbReference type="Pfam" id="PF19289"/>
    </source>
</evidence>
<gene>
    <name evidence="8" type="ORF">FB547_10265</name>
</gene>
<keyword evidence="2" id="KW-0645">Protease</keyword>
<dbReference type="GO" id="GO:0006508">
    <property type="term" value="P:proteolysis"/>
    <property type="evidence" value="ECO:0007669"/>
    <property type="project" value="UniProtKB-KW"/>
</dbReference>
<comment type="caution">
    <text evidence="8">The sequence shown here is derived from an EMBL/GenBank/DDBJ whole genome shotgun (WGS) entry which is preliminary data.</text>
</comment>
<evidence type="ECO:0000313" key="9">
    <source>
        <dbReference type="Proteomes" id="UP000319722"/>
    </source>
</evidence>
<dbReference type="Pfam" id="PF19290">
    <property type="entry name" value="PmbA_TldD_2nd"/>
    <property type="match status" value="1"/>
</dbReference>
<dbReference type="GO" id="GO:0005829">
    <property type="term" value="C:cytosol"/>
    <property type="evidence" value="ECO:0007669"/>
    <property type="project" value="TreeGrafter"/>
</dbReference>
<dbReference type="OrthoDB" id="9803213at2"/>
<dbReference type="InterPro" id="IPR035068">
    <property type="entry name" value="TldD/PmbA_N"/>
</dbReference>
<dbReference type="PANTHER" id="PTHR30624:SF4">
    <property type="entry name" value="METALLOPROTEASE TLDD"/>
    <property type="match status" value="1"/>
</dbReference>
<evidence type="ECO:0000256" key="4">
    <source>
        <dbReference type="ARBA" id="ARBA00023049"/>
    </source>
</evidence>
<evidence type="ECO:0000259" key="7">
    <source>
        <dbReference type="Pfam" id="PF19290"/>
    </source>
</evidence>
<evidence type="ECO:0000256" key="2">
    <source>
        <dbReference type="ARBA" id="ARBA00022670"/>
    </source>
</evidence>
<dbReference type="InterPro" id="IPR045570">
    <property type="entry name" value="Metalloprtase-TldD/E_cen_dom"/>
</dbReference>
<feature type="domain" description="Metalloprotease TldD/E C-terminal" evidence="6">
    <location>
        <begin position="251"/>
        <end position="484"/>
    </location>
</feature>
<dbReference type="NCBIfam" id="NF008006">
    <property type="entry name" value="PRK10735.1"/>
    <property type="match status" value="1"/>
</dbReference>
<evidence type="ECO:0000313" key="8">
    <source>
        <dbReference type="EMBL" id="TWD88364.1"/>
    </source>
</evidence>
<dbReference type="PIRSF" id="PIRSF004919">
    <property type="entry name" value="TldD"/>
    <property type="match status" value="1"/>
</dbReference>
<dbReference type="GO" id="GO:0008237">
    <property type="term" value="F:metallopeptidase activity"/>
    <property type="evidence" value="ECO:0007669"/>
    <property type="project" value="UniProtKB-KW"/>
</dbReference>
<dbReference type="Pfam" id="PF01523">
    <property type="entry name" value="PmbA_TldD_1st"/>
    <property type="match status" value="1"/>
</dbReference>